<dbReference type="RefSeq" id="WP_160719528.1">
    <property type="nucleotide sequence ID" value="NZ_SUMG01000004.1"/>
</dbReference>
<sequence length="137" mass="15931">MEITKDVKDLLKNEKLCTLATCVENRPYVSLMNFTYVEEENKVILSTRRDSKKYNNIIKNKRISLLLFSKSSELSATFLGNAMTLDGEEEMYYRDMHMKKTNMPQFILGDNIGVVVFSIEQVIISDKQDRVTYINND</sequence>
<dbReference type="EMBL" id="SUMG01000004">
    <property type="protein sequence ID" value="NBG87748.1"/>
    <property type="molecule type" value="Genomic_DNA"/>
</dbReference>
<name>A0AA44BDC3_9CLOT</name>
<evidence type="ECO:0000313" key="2">
    <source>
        <dbReference type="EMBL" id="NBG87748.1"/>
    </source>
</evidence>
<protein>
    <submittedName>
        <fullName evidence="2">Pyridoxamine 5'-phosphate oxidase family protein</fullName>
    </submittedName>
</protein>
<dbReference type="SUPFAM" id="SSF50475">
    <property type="entry name" value="FMN-binding split barrel"/>
    <property type="match status" value="1"/>
</dbReference>
<keyword evidence="3" id="KW-1185">Reference proteome</keyword>
<dbReference type="PANTHER" id="PTHR28040">
    <property type="entry name" value="PYRIDOXAMINE 5'-PHOSPHATE OXIDASE YLR456W HOMOLOG-RELATED"/>
    <property type="match status" value="1"/>
</dbReference>
<evidence type="ECO:0000313" key="3">
    <source>
        <dbReference type="Proteomes" id="UP000449710"/>
    </source>
</evidence>
<gene>
    <name evidence="2" type="ORF">ISALK_04470</name>
</gene>
<organism evidence="2 3">
    <name type="scientific">Isachenkonia alkalipeptolytica</name>
    <dbReference type="NCBI Taxonomy" id="2565777"/>
    <lineage>
        <taxon>Bacteria</taxon>
        <taxon>Bacillati</taxon>
        <taxon>Bacillota</taxon>
        <taxon>Clostridia</taxon>
        <taxon>Eubacteriales</taxon>
        <taxon>Clostridiaceae</taxon>
        <taxon>Isachenkonia</taxon>
    </lineage>
</organism>
<proteinExistence type="predicted"/>
<dbReference type="AlphaFoldDB" id="A0AA44BDC3"/>
<dbReference type="Proteomes" id="UP000449710">
    <property type="component" value="Unassembled WGS sequence"/>
</dbReference>
<dbReference type="InterPro" id="IPR052841">
    <property type="entry name" value="PMP_oxidase-like"/>
</dbReference>
<comment type="caution">
    <text evidence="2">The sequence shown here is derived from an EMBL/GenBank/DDBJ whole genome shotgun (WGS) entry which is preliminary data.</text>
</comment>
<accession>A0AA44BDC3</accession>
<feature type="domain" description="Pyridoxamine 5'-phosphate oxidase N-terminal" evidence="1">
    <location>
        <begin position="3"/>
        <end position="94"/>
    </location>
</feature>
<evidence type="ECO:0000259" key="1">
    <source>
        <dbReference type="Pfam" id="PF01243"/>
    </source>
</evidence>
<dbReference type="Gene3D" id="2.30.110.10">
    <property type="entry name" value="Electron Transport, Fmn-binding Protein, Chain A"/>
    <property type="match status" value="1"/>
</dbReference>
<dbReference type="GO" id="GO:0005737">
    <property type="term" value="C:cytoplasm"/>
    <property type="evidence" value="ECO:0007669"/>
    <property type="project" value="TreeGrafter"/>
</dbReference>
<dbReference type="PANTHER" id="PTHR28040:SF1">
    <property type="entry name" value="PYRIDOXAMINE 5'-PHOSPHATE OXIDASE YLR456W HOMOLOG-RELATED"/>
    <property type="match status" value="1"/>
</dbReference>
<dbReference type="InterPro" id="IPR011576">
    <property type="entry name" value="Pyridox_Oxase_N"/>
</dbReference>
<reference evidence="2 3" key="1">
    <citation type="submission" date="2019-04" db="EMBL/GenBank/DDBJ databases">
        <title>Isachenkonia alkalipeptolytica gen. nov. sp. nov. a new anaerobic, alkiliphilic organothrophic bacterium capable to reduce synthesized ferrihydrite isolated from a soda lake.</title>
        <authorList>
            <person name="Toshchakov S.V."/>
            <person name="Zavarzina D.G."/>
            <person name="Zhilina T.N."/>
            <person name="Kostrikina N.A."/>
            <person name="Kublanov I.V."/>
        </authorList>
    </citation>
    <scope>NUCLEOTIDE SEQUENCE [LARGE SCALE GENOMIC DNA]</scope>
    <source>
        <strain evidence="2 3">Z-1701</strain>
    </source>
</reference>
<dbReference type="Pfam" id="PF01243">
    <property type="entry name" value="PNPOx_N"/>
    <property type="match status" value="1"/>
</dbReference>
<dbReference type="InterPro" id="IPR012349">
    <property type="entry name" value="Split_barrel_FMN-bd"/>
</dbReference>